<accession>A0A4V2W3E4</accession>
<gene>
    <name evidence="1" type="ORF">EC912_11069</name>
</gene>
<proteinExistence type="predicted"/>
<evidence type="ECO:0000313" key="2">
    <source>
        <dbReference type="Proteomes" id="UP000295645"/>
    </source>
</evidence>
<sequence length="59" mass="6649">MPKVSEFGAYVGVVEEGIEVTILPRESDPTVYRGKGEKMAITYIYDTTGTKLKKMSYNR</sequence>
<reference evidence="1 2" key="1">
    <citation type="submission" date="2019-03" db="EMBL/GenBank/DDBJ databases">
        <title>Above-ground endophytic microbial communities from plants in different locations in the United States.</title>
        <authorList>
            <person name="Frank C."/>
        </authorList>
    </citation>
    <scope>NUCLEOTIDE SEQUENCE [LARGE SCALE GENOMIC DNA]</scope>
    <source>
        <strain evidence="1 2">LP_13_YM</strain>
    </source>
</reference>
<dbReference type="EMBL" id="SMCS01000010">
    <property type="protein sequence ID" value="TCV91639.1"/>
    <property type="molecule type" value="Genomic_DNA"/>
</dbReference>
<protein>
    <submittedName>
        <fullName evidence="1">Uncharacterized protein</fullName>
    </submittedName>
</protein>
<name>A0A4V2W3E4_9GAMM</name>
<dbReference type="AlphaFoldDB" id="A0A4V2W3E4"/>
<evidence type="ECO:0000313" key="1">
    <source>
        <dbReference type="EMBL" id="TCV91639.1"/>
    </source>
</evidence>
<dbReference type="Proteomes" id="UP000295645">
    <property type="component" value="Unassembled WGS sequence"/>
</dbReference>
<organism evidence="1 2">
    <name type="scientific">Luteibacter rhizovicinus</name>
    <dbReference type="NCBI Taxonomy" id="242606"/>
    <lineage>
        <taxon>Bacteria</taxon>
        <taxon>Pseudomonadati</taxon>
        <taxon>Pseudomonadota</taxon>
        <taxon>Gammaproteobacteria</taxon>
        <taxon>Lysobacterales</taxon>
        <taxon>Rhodanobacteraceae</taxon>
        <taxon>Luteibacter</taxon>
    </lineage>
</organism>
<comment type="caution">
    <text evidence="1">The sequence shown here is derived from an EMBL/GenBank/DDBJ whole genome shotgun (WGS) entry which is preliminary data.</text>
</comment>
<keyword evidence="2" id="KW-1185">Reference proteome</keyword>